<reference evidence="1" key="1">
    <citation type="submission" date="2017-12" db="EMBL/GenBank/DDBJ databases">
        <authorList>
            <person name="Katneni V.K."/>
            <person name="Shekhar M.S."/>
            <person name="Otta S.K."/>
            <person name="Karthic K."/>
            <person name="Jangam A.K."/>
            <person name="Gopikrishna G."/>
            <person name="Vijayan K.K."/>
        </authorList>
    </citation>
    <scope>NUCLEOTIDE SEQUENCE [LARGE SCALE GENOMIC DNA]</scope>
    <source>
        <strain evidence="1">IN_AP4RU</strain>
    </source>
</reference>
<dbReference type="EMBL" id="MG702567">
    <property type="protein sequence ID" value="AUO15161.1"/>
    <property type="molecule type" value="Genomic_DNA"/>
</dbReference>
<accession>A0A2I6SC77</accession>
<protein>
    <submittedName>
        <fullName evidence="1">WSSV387</fullName>
    </submittedName>
</protein>
<evidence type="ECO:0000313" key="1">
    <source>
        <dbReference type="EMBL" id="AUO15161.1"/>
    </source>
</evidence>
<organism evidence="1">
    <name type="scientific">White spot syndrome virus</name>
    <dbReference type="NCBI Taxonomy" id="342409"/>
    <lineage>
        <taxon>Viruses</taxon>
        <taxon>Viruses incertae sedis</taxon>
        <taxon>Naldaviricetes</taxon>
        <taxon>Nimaviridae</taxon>
        <taxon>Whispovirus</taxon>
    </lineage>
</organism>
<sequence length="39" mass="3888">MLVTGGVVEGVEGGGGLVEEAEAACCCCCCFTLFENSSI</sequence>
<name>A0A2I6SC77_9VIRU</name>
<dbReference type="Proteomes" id="UP000267352">
    <property type="component" value="Segment"/>
</dbReference>
<reference evidence="1" key="2">
    <citation type="journal article" date="2018" name="Genome Announc.">
        <title>First Report of a Complete Genome Sequence of White spot syndrome virus from India.</title>
        <authorList>
            <person name="Vinaya Kumar K."/>
            <person name="Shekhar M.S."/>
            <person name="Otta S.K."/>
            <person name="Karthic K."/>
            <person name="Ashok Kumar J."/>
            <person name="Gopikrishna G."/>
            <person name="Vijayan K.K."/>
        </authorList>
    </citation>
    <scope>NUCLEOTIDE SEQUENCE</scope>
    <source>
        <strain evidence="1">IN_AP4RU</strain>
    </source>
</reference>
<proteinExistence type="predicted"/>